<dbReference type="OrthoDB" id="3252196at2759"/>
<proteinExistence type="inferred from homology"/>
<dbReference type="EMBL" id="JAACJK010000002">
    <property type="protein sequence ID" value="KAF5341136.1"/>
    <property type="molecule type" value="Genomic_DNA"/>
</dbReference>
<dbReference type="GO" id="GO:0005524">
    <property type="term" value="F:ATP binding"/>
    <property type="evidence" value="ECO:0007669"/>
    <property type="project" value="UniProtKB-KW"/>
</dbReference>
<comment type="similarity">
    <text evidence="1">Belongs to the AAA ATPase family.</text>
</comment>
<dbReference type="InterPro" id="IPR003593">
    <property type="entry name" value="AAA+_ATPase"/>
</dbReference>
<dbReference type="GO" id="GO:0031593">
    <property type="term" value="F:polyubiquitin modification-dependent protein binding"/>
    <property type="evidence" value="ECO:0007669"/>
    <property type="project" value="TreeGrafter"/>
</dbReference>
<name>A0A8H5CG58_9AGAR</name>
<dbReference type="GO" id="GO:0005829">
    <property type="term" value="C:cytosol"/>
    <property type="evidence" value="ECO:0007669"/>
    <property type="project" value="TreeGrafter"/>
</dbReference>
<dbReference type="Gene3D" id="3.40.50.300">
    <property type="entry name" value="P-loop containing nucleotide triphosphate hydrolases"/>
    <property type="match status" value="1"/>
</dbReference>
<protein>
    <recommendedName>
        <fullName evidence="4">AAA+ ATPase domain-containing protein</fullName>
    </recommendedName>
</protein>
<comment type="caution">
    <text evidence="5">The sequence shown here is derived from an EMBL/GenBank/DDBJ whole genome shotgun (WGS) entry which is preliminary data.</text>
</comment>
<dbReference type="GO" id="GO:0030970">
    <property type="term" value="P:retrograde protein transport, ER to cytosol"/>
    <property type="evidence" value="ECO:0007669"/>
    <property type="project" value="TreeGrafter"/>
</dbReference>
<evidence type="ECO:0000256" key="3">
    <source>
        <dbReference type="ARBA" id="ARBA00022840"/>
    </source>
</evidence>
<dbReference type="Gene3D" id="6.10.20.150">
    <property type="match status" value="1"/>
</dbReference>
<dbReference type="GO" id="GO:0097352">
    <property type="term" value="P:autophagosome maturation"/>
    <property type="evidence" value="ECO:0007669"/>
    <property type="project" value="TreeGrafter"/>
</dbReference>
<keyword evidence="6" id="KW-1185">Reference proteome</keyword>
<dbReference type="InterPro" id="IPR027417">
    <property type="entry name" value="P-loop_NTPase"/>
</dbReference>
<keyword evidence="3" id="KW-0067">ATP-binding</keyword>
<evidence type="ECO:0000256" key="1">
    <source>
        <dbReference type="ARBA" id="ARBA00006914"/>
    </source>
</evidence>
<dbReference type="Pfam" id="PF17862">
    <property type="entry name" value="AAA_lid_3"/>
    <property type="match status" value="1"/>
</dbReference>
<dbReference type="GO" id="GO:0051228">
    <property type="term" value="P:mitotic spindle disassembly"/>
    <property type="evidence" value="ECO:0007669"/>
    <property type="project" value="TreeGrafter"/>
</dbReference>
<dbReference type="AlphaFoldDB" id="A0A8H5CG58"/>
<dbReference type="PANTHER" id="PTHR23077">
    <property type="entry name" value="AAA-FAMILY ATPASE"/>
    <property type="match status" value="1"/>
</dbReference>
<evidence type="ECO:0000256" key="2">
    <source>
        <dbReference type="ARBA" id="ARBA00022741"/>
    </source>
</evidence>
<evidence type="ECO:0000259" key="4">
    <source>
        <dbReference type="SMART" id="SM00382"/>
    </source>
</evidence>
<dbReference type="GO" id="GO:0005634">
    <property type="term" value="C:nucleus"/>
    <property type="evidence" value="ECO:0007669"/>
    <property type="project" value="TreeGrafter"/>
</dbReference>
<organism evidence="5 6">
    <name type="scientific">Ephemerocybe angulata</name>
    <dbReference type="NCBI Taxonomy" id="980116"/>
    <lineage>
        <taxon>Eukaryota</taxon>
        <taxon>Fungi</taxon>
        <taxon>Dikarya</taxon>
        <taxon>Basidiomycota</taxon>
        <taxon>Agaricomycotina</taxon>
        <taxon>Agaricomycetes</taxon>
        <taxon>Agaricomycetidae</taxon>
        <taxon>Agaricales</taxon>
        <taxon>Agaricineae</taxon>
        <taxon>Psathyrellaceae</taxon>
        <taxon>Ephemerocybe</taxon>
    </lineage>
</organism>
<gene>
    <name evidence="5" type="ORF">D9611_005866</name>
</gene>
<dbReference type="InterPro" id="IPR050168">
    <property type="entry name" value="AAA_ATPase_domain"/>
</dbReference>
<dbReference type="InterPro" id="IPR003959">
    <property type="entry name" value="ATPase_AAA_core"/>
</dbReference>
<dbReference type="PANTHER" id="PTHR23077:SF171">
    <property type="entry name" value="NUCLEAR VALOSIN-CONTAINING PROTEIN-LIKE"/>
    <property type="match status" value="1"/>
</dbReference>
<evidence type="ECO:0000313" key="6">
    <source>
        <dbReference type="Proteomes" id="UP000541558"/>
    </source>
</evidence>
<dbReference type="SMART" id="SM00382">
    <property type="entry name" value="AAA"/>
    <property type="match status" value="1"/>
</dbReference>
<dbReference type="GO" id="GO:0016887">
    <property type="term" value="F:ATP hydrolysis activity"/>
    <property type="evidence" value="ECO:0007669"/>
    <property type="project" value="InterPro"/>
</dbReference>
<evidence type="ECO:0000313" key="5">
    <source>
        <dbReference type="EMBL" id="KAF5341136.1"/>
    </source>
</evidence>
<dbReference type="Pfam" id="PF00004">
    <property type="entry name" value="AAA"/>
    <property type="match status" value="1"/>
</dbReference>
<reference evidence="5 6" key="1">
    <citation type="journal article" date="2020" name="ISME J.">
        <title>Uncovering the hidden diversity of litter-decomposition mechanisms in mushroom-forming fungi.</title>
        <authorList>
            <person name="Floudas D."/>
            <person name="Bentzer J."/>
            <person name="Ahren D."/>
            <person name="Johansson T."/>
            <person name="Persson P."/>
            <person name="Tunlid A."/>
        </authorList>
    </citation>
    <scope>NUCLEOTIDE SEQUENCE [LARGE SCALE GENOMIC DNA]</scope>
    <source>
        <strain evidence="5 6">CBS 175.51</strain>
    </source>
</reference>
<dbReference type="GO" id="GO:0034098">
    <property type="term" value="C:VCP-NPL4-UFD1 AAA ATPase complex"/>
    <property type="evidence" value="ECO:0007669"/>
    <property type="project" value="TreeGrafter"/>
</dbReference>
<dbReference type="SUPFAM" id="SSF52540">
    <property type="entry name" value="P-loop containing nucleoside triphosphate hydrolases"/>
    <property type="match status" value="1"/>
</dbReference>
<dbReference type="InterPro" id="IPR041569">
    <property type="entry name" value="AAA_lid_3"/>
</dbReference>
<accession>A0A8H5CG58</accession>
<sequence>MDNFDFPRVGEVSNVTWDDVGGLEKVKQELKETIQYPLYHPEKVMKYVMAPSSGVLLYGPSGAGKTLLVNALANECKIKGPQWLTMSFGGSEANVRDLFAKARAAAPCIMLLDDLESIAEARNGGSGADNRPFALRKVLVAPDVDIPFLSGSTHGFSGADLAEICKRATRVAIRELIEAETGRAREKGGGEDVVEKEEDPVPQVTRVHFEEAMRYARRSSRGVATTFKFPESNPTLDPTSAPAAPVAALFARFTEDPDNDLYR</sequence>
<dbReference type="Proteomes" id="UP000541558">
    <property type="component" value="Unassembled WGS sequence"/>
</dbReference>
<keyword evidence="2" id="KW-0547">Nucleotide-binding</keyword>
<feature type="domain" description="AAA+ ATPase" evidence="4">
    <location>
        <begin position="51"/>
        <end position="178"/>
    </location>
</feature>